<name>A0ABU7CFQ5_9TELE</name>
<evidence type="ECO:0008006" key="4">
    <source>
        <dbReference type="Google" id="ProtNLM"/>
    </source>
</evidence>
<comment type="caution">
    <text evidence="2">The sequence shown here is derived from an EMBL/GenBank/DDBJ whole genome shotgun (WGS) entry which is preliminary data.</text>
</comment>
<evidence type="ECO:0000313" key="2">
    <source>
        <dbReference type="EMBL" id="MED6261439.1"/>
    </source>
</evidence>
<proteinExistence type="predicted"/>
<feature type="coiled-coil region" evidence="1">
    <location>
        <begin position="9"/>
        <end position="189"/>
    </location>
</feature>
<sequence>MTKLNRIKLDGFMAEFDRLEQNITELNSKKNMLEIRLEDSNRLVKLYLNKEESLIEEKESLLATVDQLQQTLQEQCDLRVENERLRKEIIHLKEENERTAEVGKADVQQLLSEMTADKDQHQRALEAIKHQCNWEVEEAHREALRQMETKDGEVKRLLEEKDLDLDEIKKRLKDQERERQSELLKLQMEFGAKLARVQSSAQRSQQQQQLHGSNLLPQSVFKRKLQFFQEEKNKEISSLRQRIKELEEIQRATSVGGSSSHVKRRKF</sequence>
<dbReference type="PANTHER" id="PTHR35253">
    <property type="entry name" value="COILED-COIL DOMAIN-CONTAINING PROTEIN 152"/>
    <property type="match status" value="1"/>
</dbReference>
<dbReference type="EMBL" id="JAHUTI010090088">
    <property type="protein sequence ID" value="MED6261439.1"/>
    <property type="molecule type" value="Genomic_DNA"/>
</dbReference>
<reference evidence="2 3" key="1">
    <citation type="submission" date="2021-07" db="EMBL/GenBank/DDBJ databases">
        <authorList>
            <person name="Palmer J.M."/>
        </authorList>
    </citation>
    <scope>NUCLEOTIDE SEQUENCE [LARGE SCALE GENOMIC DNA]</scope>
    <source>
        <strain evidence="2 3">AT_MEX2019</strain>
        <tissue evidence="2">Muscle</tissue>
    </source>
</reference>
<dbReference type="Proteomes" id="UP001345963">
    <property type="component" value="Unassembled WGS sequence"/>
</dbReference>
<evidence type="ECO:0000313" key="3">
    <source>
        <dbReference type="Proteomes" id="UP001345963"/>
    </source>
</evidence>
<organism evidence="2 3">
    <name type="scientific">Ataeniobius toweri</name>
    <dbReference type="NCBI Taxonomy" id="208326"/>
    <lineage>
        <taxon>Eukaryota</taxon>
        <taxon>Metazoa</taxon>
        <taxon>Chordata</taxon>
        <taxon>Craniata</taxon>
        <taxon>Vertebrata</taxon>
        <taxon>Euteleostomi</taxon>
        <taxon>Actinopterygii</taxon>
        <taxon>Neopterygii</taxon>
        <taxon>Teleostei</taxon>
        <taxon>Neoteleostei</taxon>
        <taxon>Acanthomorphata</taxon>
        <taxon>Ovalentaria</taxon>
        <taxon>Atherinomorphae</taxon>
        <taxon>Cyprinodontiformes</taxon>
        <taxon>Goodeidae</taxon>
        <taxon>Ataeniobius</taxon>
    </lineage>
</organism>
<gene>
    <name evidence="2" type="ORF">ATANTOWER_005215</name>
</gene>
<keyword evidence="3" id="KW-1185">Reference proteome</keyword>
<evidence type="ECO:0000256" key="1">
    <source>
        <dbReference type="SAM" id="Coils"/>
    </source>
</evidence>
<dbReference type="PANTHER" id="PTHR35253:SF1">
    <property type="entry name" value="COILED-COIL DOMAIN-CONTAINING PROTEIN 152"/>
    <property type="match status" value="1"/>
</dbReference>
<protein>
    <recommendedName>
        <fullName evidence="4">Coiled-coil domain-containing protein 152</fullName>
    </recommendedName>
</protein>
<dbReference type="InterPro" id="IPR038827">
    <property type="entry name" value="CCDC152"/>
</dbReference>
<accession>A0ABU7CFQ5</accession>
<keyword evidence="1" id="KW-0175">Coiled coil</keyword>